<dbReference type="CDD" id="cd00122">
    <property type="entry name" value="MBD"/>
    <property type="match status" value="1"/>
</dbReference>
<dbReference type="InterPro" id="IPR036047">
    <property type="entry name" value="F-box-like_dom_sf"/>
</dbReference>
<dbReference type="Gene3D" id="3.30.890.10">
    <property type="entry name" value="Methyl-cpg-binding Protein 2, Chain A"/>
    <property type="match status" value="1"/>
</dbReference>
<dbReference type="InterPro" id="IPR001810">
    <property type="entry name" value="F-box_dom"/>
</dbReference>
<feature type="region of interest" description="Disordered" evidence="1">
    <location>
        <begin position="52"/>
        <end position="72"/>
    </location>
</feature>
<dbReference type="EMBL" id="JACVVK020000104">
    <property type="protein sequence ID" value="KAK7492316.1"/>
    <property type="molecule type" value="Genomic_DNA"/>
</dbReference>
<protein>
    <recommendedName>
        <fullName evidence="2">MBD domain-containing protein</fullName>
    </recommendedName>
</protein>
<feature type="compositionally biased region" description="Polar residues" evidence="1">
    <location>
        <begin position="86"/>
        <end position="105"/>
    </location>
</feature>
<feature type="compositionally biased region" description="Polar residues" evidence="1">
    <location>
        <begin position="52"/>
        <end position="64"/>
    </location>
</feature>
<sequence>MESLPAASLADSNTTAVSLASTAGENKNMVTLAGCETEGTDAGKDSFIDDQTQFADSSHGSGSNRLAYEEDSDSDEMILNLSGEHSLTLSDDNSSHQSHTSEQSPTAARTVDDVDTDRIHTGAAHTTSGEIHNKTGQHTQEADPSQLTLVTEERSVRDTSNSSHKCCDDTTHRSDADDTRLEERMDTDGDEVVRIVPPAKLDAERGEGKDIKTERTGICADDAVLGEPLKKADKVREDGTLDEADSKKGILQQASADAYDEEMVLKPLKEHGWKREVVIRGIFDESKKTPCDVYYFTPDGKKLRSRVMIAQYLETHPNSPLTINNFTFVRKPISEEPWEVVRNAGSAGRRTNKSAGSKDSSPLPSSSASLKLGKGPKMKIGRPAKPKTSPAVPSTSSSPASAAAAAAKRTSFVYGGSSEEGEEWDDGDQDYDPLSESTPTWGRIKMKSWGRKCQGQDKPPDREILIMSVPSPEIIIDRADDSHTMDRHESSTVDSVRETEEEQHTGPHMVLLPDEIKQERCDSDEEHEKRDNHKGDNHHEKTETGAVCAQADVRPQIRPKPKPTARKSTMPRILLKFPSKSSREAKSQRRGSQELVLSDGQLCSTSCPGLFGQPPQLQCCICMCLFHHLCVNVDPDIQSTSFKCLRCKNLSTPPRSASPPKSAPTPPTLQRTPAIPPPPLTTRPENIGVGAQSVFPTQLPVLRRPGEPSHTLSRNDLVRQQVAVAPSAPRGPTGLVLPPGSDAIEALRNLMSVSQSASAPQSLQQPSISPVGPRLLAAGAAPPPLTPSSNLRLALMQRTGVTSKPPRPPPRLTAAPGVVEMPVSTNSANQSPPAPASGTVIAPLTAFSTVSPAAGMTTSAAPTHAQLLTLPAAVMSRLNLGQPLALKINNTQVVVPPSCVISSKEGLKVLLPPSTFPLPSDPNVKLSVTVSNNPVSSSPDTTPTTVTSSSNVSHSSKITTSTASDKGKTSVSVTPSAEGVCTRRRRRMADRAGIDPSQCMMHRLFGGFDSMLHIFRYLGVLDLLRASQVCRTWLRIARQRCLWQHVKLEGLQVPDWDRAIHYLHDVGTRSLCLKGMGHFDDRNRTWHQLMSNLSSLSGLRCIEFGQVPSSVIHSTAEKLTQLEVFRAEHITDFSNEQMWTTPTKVDVGKFASLSKLQELRLRGVSGLALPTFTFSGKLTELTSLQHLHTLSLTSLCALRDSEFHFLSEMKQLEVVELGDCLNWSSETYHQLGQLHKLQRLRLEAGGEIPDHVGLGQAIAQLANLRHLELILFAIPDSLGSALHQLHHLHTLVVWPDTGNAMMPALVNSHAMAAVENLQQLDTLEWGVVIRDEGKGSDPAAHDSQIGRKNSIPLLKPDNGLDPEAARNDSDVQTLSVTEFTQRLCSRLPQCTKIKVFNTQLVGRGPSAGKS</sequence>
<feature type="region of interest" description="Disordered" evidence="1">
    <location>
        <begin position="651"/>
        <end position="678"/>
    </location>
</feature>
<name>A0ABD0KYZ1_9CAEN</name>
<evidence type="ECO:0000259" key="2">
    <source>
        <dbReference type="PROSITE" id="PS50982"/>
    </source>
</evidence>
<feature type="region of interest" description="Disordered" evidence="1">
    <location>
        <begin position="344"/>
        <end position="439"/>
    </location>
</feature>
<gene>
    <name evidence="3" type="ORF">BaRGS_00016413</name>
</gene>
<dbReference type="Pfam" id="PF12937">
    <property type="entry name" value="F-box-like"/>
    <property type="match status" value="1"/>
</dbReference>
<feature type="compositionally biased region" description="Low complexity" evidence="1">
    <location>
        <begin position="386"/>
        <end position="417"/>
    </location>
</feature>
<evidence type="ECO:0000313" key="3">
    <source>
        <dbReference type="EMBL" id="KAK7492316.1"/>
    </source>
</evidence>
<dbReference type="PANTHER" id="PTHR15739">
    <property type="entry name" value="ZINC FINGER PROTEIN"/>
    <property type="match status" value="1"/>
</dbReference>
<feature type="compositionally biased region" description="Low complexity" evidence="1">
    <location>
        <begin position="651"/>
        <end position="660"/>
    </location>
</feature>
<dbReference type="PANTHER" id="PTHR15739:SF5">
    <property type="entry name" value="LD23158P"/>
    <property type="match status" value="1"/>
</dbReference>
<feature type="compositionally biased region" description="Basic and acidic residues" evidence="1">
    <location>
        <begin position="110"/>
        <end position="120"/>
    </location>
</feature>
<feature type="region of interest" description="Disordered" evidence="1">
    <location>
        <begin position="86"/>
        <end position="180"/>
    </location>
</feature>
<comment type="caution">
    <text evidence="3">The sequence shown here is derived from an EMBL/GenBank/DDBJ whole genome shotgun (WGS) entry which is preliminary data.</text>
</comment>
<feature type="compositionally biased region" description="Acidic residues" evidence="1">
    <location>
        <begin position="419"/>
        <end position="433"/>
    </location>
</feature>
<feature type="region of interest" description="Disordered" evidence="1">
    <location>
        <begin position="1334"/>
        <end position="1369"/>
    </location>
</feature>
<dbReference type="InterPro" id="IPR016177">
    <property type="entry name" value="DNA-bd_dom_sf"/>
</dbReference>
<dbReference type="SMART" id="SM00391">
    <property type="entry name" value="MBD"/>
    <property type="match status" value="1"/>
</dbReference>
<feature type="compositionally biased region" description="Low complexity" evidence="1">
    <location>
        <begin position="930"/>
        <end position="961"/>
    </location>
</feature>
<dbReference type="Pfam" id="PF01429">
    <property type="entry name" value="MBD"/>
    <property type="match status" value="1"/>
</dbReference>
<feature type="compositionally biased region" description="Basic residues" evidence="1">
    <location>
        <begin position="374"/>
        <end position="385"/>
    </location>
</feature>
<evidence type="ECO:0000256" key="1">
    <source>
        <dbReference type="SAM" id="MobiDB-lite"/>
    </source>
</evidence>
<dbReference type="Proteomes" id="UP001519460">
    <property type="component" value="Unassembled WGS sequence"/>
</dbReference>
<keyword evidence="4" id="KW-1185">Reference proteome</keyword>
<dbReference type="Gene3D" id="3.80.10.10">
    <property type="entry name" value="Ribonuclease Inhibitor"/>
    <property type="match status" value="1"/>
</dbReference>
<dbReference type="SUPFAM" id="SSF52047">
    <property type="entry name" value="RNI-like"/>
    <property type="match status" value="1"/>
</dbReference>
<feature type="compositionally biased region" description="Basic and acidic residues" evidence="1">
    <location>
        <begin position="514"/>
        <end position="543"/>
    </location>
</feature>
<feature type="region of interest" description="Disordered" evidence="1">
    <location>
        <begin position="480"/>
        <end position="593"/>
    </location>
</feature>
<accession>A0ABD0KYZ1</accession>
<dbReference type="SUPFAM" id="SSF81383">
    <property type="entry name" value="F-box domain"/>
    <property type="match status" value="1"/>
</dbReference>
<feature type="compositionally biased region" description="Polar residues" evidence="1">
    <location>
        <begin position="124"/>
        <end position="149"/>
    </location>
</feature>
<feature type="compositionally biased region" description="Basic and acidic residues" evidence="1">
    <location>
        <begin position="480"/>
        <end position="505"/>
    </location>
</feature>
<feature type="compositionally biased region" description="Basic and acidic residues" evidence="1">
    <location>
        <begin position="165"/>
        <end position="180"/>
    </location>
</feature>
<dbReference type="InterPro" id="IPR011011">
    <property type="entry name" value="Znf_FYVE_PHD"/>
</dbReference>
<feature type="compositionally biased region" description="Low complexity" evidence="1">
    <location>
        <begin position="354"/>
        <end position="373"/>
    </location>
</feature>
<dbReference type="PROSITE" id="PS50982">
    <property type="entry name" value="MBD"/>
    <property type="match status" value="1"/>
</dbReference>
<feature type="region of interest" description="Disordered" evidence="1">
    <location>
        <begin position="930"/>
        <end position="980"/>
    </location>
</feature>
<dbReference type="Gene3D" id="1.20.1280.50">
    <property type="match status" value="1"/>
</dbReference>
<organism evidence="3 4">
    <name type="scientific">Batillaria attramentaria</name>
    <dbReference type="NCBI Taxonomy" id="370345"/>
    <lineage>
        <taxon>Eukaryota</taxon>
        <taxon>Metazoa</taxon>
        <taxon>Spiralia</taxon>
        <taxon>Lophotrochozoa</taxon>
        <taxon>Mollusca</taxon>
        <taxon>Gastropoda</taxon>
        <taxon>Caenogastropoda</taxon>
        <taxon>Sorbeoconcha</taxon>
        <taxon>Cerithioidea</taxon>
        <taxon>Batillariidae</taxon>
        <taxon>Batillaria</taxon>
    </lineage>
</organism>
<dbReference type="InterPro" id="IPR052283">
    <property type="entry name" value="GenomicStab_NeuMorph_Reg"/>
</dbReference>
<dbReference type="SUPFAM" id="SSF54171">
    <property type="entry name" value="DNA-binding domain"/>
    <property type="match status" value="1"/>
</dbReference>
<dbReference type="InterPro" id="IPR032675">
    <property type="entry name" value="LRR_dom_sf"/>
</dbReference>
<proteinExistence type="predicted"/>
<evidence type="ECO:0000313" key="4">
    <source>
        <dbReference type="Proteomes" id="UP001519460"/>
    </source>
</evidence>
<feature type="domain" description="MBD" evidence="2">
    <location>
        <begin position="259"/>
        <end position="333"/>
    </location>
</feature>
<reference evidence="3 4" key="1">
    <citation type="journal article" date="2023" name="Sci. Data">
        <title>Genome assembly of the Korean intertidal mud-creeper Batillaria attramentaria.</title>
        <authorList>
            <person name="Patra A.K."/>
            <person name="Ho P.T."/>
            <person name="Jun S."/>
            <person name="Lee S.J."/>
            <person name="Kim Y."/>
            <person name="Won Y.J."/>
        </authorList>
    </citation>
    <scope>NUCLEOTIDE SEQUENCE [LARGE SCALE GENOMIC DNA]</scope>
    <source>
        <strain evidence="3">Wonlab-2016</strain>
    </source>
</reference>
<dbReference type="InterPro" id="IPR001739">
    <property type="entry name" value="Methyl_CpG_DNA-bd"/>
</dbReference>
<dbReference type="SUPFAM" id="SSF57903">
    <property type="entry name" value="FYVE/PHD zinc finger"/>
    <property type="match status" value="1"/>
</dbReference>